<feature type="transmembrane region" description="Helical" evidence="8">
    <location>
        <begin position="101"/>
        <end position="126"/>
    </location>
</feature>
<dbReference type="OrthoDB" id="2678464at2"/>
<comment type="subcellular location">
    <subcellularLocation>
        <location evidence="1">Cell membrane</location>
        <topology evidence="1">Multi-pass membrane protein</topology>
    </subcellularLocation>
</comment>
<name>A0A3B0CHL7_9BACL</name>
<proteinExistence type="inferred from homology"/>
<protein>
    <submittedName>
        <fullName evidence="9">Rod shape-determining protein MreD</fullName>
    </submittedName>
</protein>
<dbReference type="Proteomes" id="UP000282311">
    <property type="component" value="Unassembled WGS sequence"/>
</dbReference>
<dbReference type="InterPro" id="IPR007227">
    <property type="entry name" value="Cell_shape_determining_MreD"/>
</dbReference>
<keyword evidence="6 8" id="KW-1133">Transmembrane helix</keyword>
<dbReference type="NCBIfam" id="TIGR03426">
    <property type="entry name" value="shape_MreD"/>
    <property type="match status" value="1"/>
</dbReference>
<evidence type="ECO:0000256" key="4">
    <source>
        <dbReference type="ARBA" id="ARBA00022692"/>
    </source>
</evidence>
<evidence type="ECO:0000256" key="8">
    <source>
        <dbReference type="SAM" id="Phobius"/>
    </source>
</evidence>
<evidence type="ECO:0000256" key="1">
    <source>
        <dbReference type="ARBA" id="ARBA00004651"/>
    </source>
</evidence>
<comment type="similarity">
    <text evidence="2">Belongs to the MreD family.</text>
</comment>
<evidence type="ECO:0000256" key="3">
    <source>
        <dbReference type="ARBA" id="ARBA00022475"/>
    </source>
</evidence>
<accession>A0A3B0CHL7</accession>
<evidence type="ECO:0000313" key="9">
    <source>
        <dbReference type="EMBL" id="RKN83849.1"/>
    </source>
</evidence>
<dbReference type="EMBL" id="RBAH01000011">
    <property type="protein sequence ID" value="RKN83849.1"/>
    <property type="molecule type" value="Genomic_DNA"/>
</dbReference>
<evidence type="ECO:0000256" key="6">
    <source>
        <dbReference type="ARBA" id="ARBA00022989"/>
    </source>
</evidence>
<evidence type="ECO:0000256" key="7">
    <source>
        <dbReference type="ARBA" id="ARBA00023136"/>
    </source>
</evidence>
<reference evidence="9 10" key="1">
    <citation type="journal article" date="2007" name="Int. J. Syst. Evol. Microbiol.">
        <title>Paenibacillus ginsengarvi sp. nov., isolated from soil from ginseng cultivation.</title>
        <authorList>
            <person name="Yoon M.H."/>
            <person name="Ten L.N."/>
            <person name="Im W.T."/>
        </authorList>
    </citation>
    <scope>NUCLEOTIDE SEQUENCE [LARGE SCALE GENOMIC DNA]</scope>
    <source>
        <strain evidence="9 10">KCTC 13059</strain>
    </source>
</reference>
<feature type="transmembrane region" description="Helical" evidence="8">
    <location>
        <begin position="69"/>
        <end position="94"/>
    </location>
</feature>
<evidence type="ECO:0000256" key="5">
    <source>
        <dbReference type="ARBA" id="ARBA00022960"/>
    </source>
</evidence>
<comment type="caution">
    <text evidence="9">The sequence shown here is derived from an EMBL/GenBank/DDBJ whole genome shotgun (WGS) entry which is preliminary data.</text>
</comment>
<evidence type="ECO:0000256" key="2">
    <source>
        <dbReference type="ARBA" id="ARBA00007776"/>
    </source>
</evidence>
<keyword evidence="4 8" id="KW-0812">Transmembrane</keyword>
<keyword evidence="10" id="KW-1185">Reference proteome</keyword>
<feature type="transmembrane region" description="Helical" evidence="8">
    <location>
        <begin position="138"/>
        <end position="158"/>
    </location>
</feature>
<gene>
    <name evidence="9" type="primary">mreD</name>
    <name evidence="9" type="ORF">D7M11_16800</name>
</gene>
<dbReference type="AlphaFoldDB" id="A0A3B0CHL7"/>
<keyword evidence="7 8" id="KW-0472">Membrane</keyword>
<keyword evidence="3" id="KW-1003">Cell membrane</keyword>
<organism evidence="9 10">
    <name type="scientific">Paenibacillus ginsengarvi</name>
    <dbReference type="NCBI Taxonomy" id="400777"/>
    <lineage>
        <taxon>Bacteria</taxon>
        <taxon>Bacillati</taxon>
        <taxon>Bacillota</taxon>
        <taxon>Bacilli</taxon>
        <taxon>Bacillales</taxon>
        <taxon>Paenibacillaceae</taxon>
        <taxon>Paenibacillus</taxon>
    </lineage>
</organism>
<dbReference type="GO" id="GO:0005886">
    <property type="term" value="C:plasma membrane"/>
    <property type="evidence" value="ECO:0007669"/>
    <property type="project" value="UniProtKB-SubCell"/>
</dbReference>
<dbReference type="Pfam" id="PF04093">
    <property type="entry name" value="MreD"/>
    <property type="match status" value="1"/>
</dbReference>
<keyword evidence="5" id="KW-0133">Cell shape</keyword>
<evidence type="ECO:0000313" key="10">
    <source>
        <dbReference type="Proteomes" id="UP000282311"/>
    </source>
</evidence>
<dbReference type="RefSeq" id="WP_120748393.1">
    <property type="nucleotide sequence ID" value="NZ_RBAH01000011.1"/>
</dbReference>
<dbReference type="GO" id="GO:0008360">
    <property type="term" value="P:regulation of cell shape"/>
    <property type="evidence" value="ECO:0007669"/>
    <property type="project" value="UniProtKB-KW"/>
</dbReference>
<sequence length="176" mass="19833">MRRYLLFVALFVLFLVEGTIVQWVLPASWQSSVMVTPHPLFVGVLLISLFQGRHQGLAYGLGFGLLQDFIYYGHALGVYSFSMGLVGYVFGLVFRSSASGVVIGLIAAMLGSFAYDSLVYGIYLVFLRVVHLDYQWTFLHQILPSLLINGLVALLLYIPMRRLVEFVNVDRESEEK</sequence>